<dbReference type="SMART" id="SM00966">
    <property type="entry name" value="SpoVT_AbrB"/>
    <property type="match status" value="1"/>
</dbReference>
<keyword evidence="3" id="KW-1185">Reference proteome</keyword>
<dbReference type="OrthoDB" id="9811597at2"/>
<dbReference type="Proteomes" id="UP000187485">
    <property type="component" value="Unassembled WGS sequence"/>
</dbReference>
<dbReference type="NCBIfam" id="TIGR01439">
    <property type="entry name" value="lp_hng_hel_AbrB"/>
    <property type="match status" value="1"/>
</dbReference>
<reference evidence="3" key="1">
    <citation type="submission" date="2016-12" db="EMBL/GenBank/DDBJ databases">
        <title>Draft Genome Sequences od Carboxydothermus pertinax and islandicus, Hydrogenogenic Carboxydotrophic Bacteria.</title>
        <authorList>
            <person name="Fukuyama Y."/>
            <person name="Ohmae K."/>
            <person name="Yoneda Y."/>
            <person name="Yoshida T."/>
            <person name="Sako Y."/>
        </authorList>
    </citation>
    <scope>NUCLEOTIDE SEQUENCE [LARGE SCALE GENOMIC DNA]</scope>
    <source>
        <strain evidence="3">Ug1</strain>
    </source>
</reference>
<dbReference type="STRING" id="870242.cpu_12610"/>
<feature type="domain" description="SpoVT-AbrB" evidence="1">
    <location>
        <begin position="6"/>
        <end position="51"/>
    </location>
</feature>
<protein>
    <submittedName>
        <fullName evidence="2">Transcriptional regulator, AbrB family</fullName>
    </submittedName>
</protein>
<accession>A0A1L8CV25</accession>
<organism evidence="2 3">
    <name type="scientific">Carboxydothermus pertinax</name>
    <dbReference type="NCBI Taxonomy" id="870242"/>
    <lineage>
        <taxon>Bacteria</taxon>
        <taxon>Bacillati</taxon>
        <taxon>Bacillota</taxon>
        <taxon>Clostridia</taxon>
        <taxon>Thermoanaerobacterales</taxon>
        <taxon>Thermoanaerobacteraceae</taxon>
        <taxon>Carboxydothermus</taxon>
    </lineage>
</organism>
<proteinExistence type="predicted"/>
<sequence>MGKTIIQLGKRGTIVIPAEIRKKLNLKEGSYLIAEETKEGLLLKPAEIYEVEIYSNERKAEFLLANAVSEEDRMWAYGEIRKMGLNPEEIEANLKSHG</sequence>
<dbReference type="Pfam" id="PF04014">
    <property type="entry name" value="MazE_antitoxin"/>
    <property type="match status" value="1"/>
</dbReference>
<evidence type="ECO:0000313" key="3">
    <source>
        <dbReference type="Proteomes" id="UP000187485"/>
    </source>
</evidence>
<dbReference type="EMBL" id="BDJK01000019">
    <property type="protein sequence ID" value="GAV22751.1"/>
    <property type="molecule type" value="Genomic_DNA"/>
</dbReference>
<name>A0A1L8CV25_9THEO</name>
<dbReference type="AlphaFoldDB" id="A0A1L8CV25"/>
<gene>
    <name evidence="2" type="ORF">cpu_12610</name>
</gene>
<dbReference type="GO" id="GO:0003677">
    <property type="term" value="F:DNA binding"/>
    <property type="evidence" value="ECO:0007669"/>
    <property type="project" value="InterPro"/>
</dbReference>
<dbReference type="Gene3D" id="2.10.260.10">
    <property type="match status" value="1"/>
</dbReference>
<dbReference type="InterPro" id="IPR007159">
    <property type="entry name" value="SpoVT-AbrB_dom"/>
</dbReference>
<evidence type="ECO:0000259" key="1">
    <source>
        <dbReference type="SMART" id="SM00966"/>
    </source>
</evidence>
<comment type="caution">
    <text evidence="2">The sequence shown here is derived from an EMBL/GenBank/DDBJ whole genome shotgun (WGS) entry which is preliminary data.</text>
</comment>
<dbReference type="SUPFAM" id="SSF89447">
    <property type="entry name" value="AbrB/MazE/MraZ-like"/>
    <property type="match status" value="1"/>
</dbReference>
<evidence type="ECO:0000313" key="2">
    <source>
        <dbReference type="EMBL" id="GAV22751.1"/>
    </source>
</evidence>
<dbReference type="InterPro" id="IPR037914">
    <property type="entry name" value="SpoVT-AbrB_sf"/>
</dbReference>
<dbReference type="RefSeq" id="WP_075859218.1">
    <property type="nucleotide sequence ID" value="NZ_BDJK01000019.1"/>
</dbReference>